<organism evidence="1 2">
    <name type="scientific">Roseburia intestinalis</name>
    <dbReference type="NCBI Taxonomy" id="166486"/>
    <lineage>
        <taxon>Bacteria</taxon>
        <taxon>Bacillati</taxon>
        <taxon>Bacillota</taxon>
        <taxon>Clostridia</taxon>
        <taxon>Lachnospirales</taxon>
        <taxon>Lachnospiraceae</taxon>
        <taxon>Roseburia</taxon>
    </lineage>
</organism>
<dbReference type="Proteomes" id="UP000479531">
    <property type="component" value="Unassembled WGS sequence"/>
</dbReference>
<proteinExistence type="predicted"/>
<evidence type="ECO:0000313" key="1">
    <source>
        <dbReference type="EMBL" id="MVQ46022.1"/>
    </source>
</evidence>
<dbReference type="EMBL" id="WGGT01000011">
    <property type="protein sequence ID" value="MVQ46022.1"/>
    <property type="molecule type" value="Genomic_DNA"/>
</dbReference>
<evidence type="ECO:0000313" key="2">
    <source>
        <dbReference type="Proteomes" id="UP000479531"/>
    </source>
</evidence>
<dbReference type="AlphaFoldDB" id="A0A6L6XGG7"/>
<reference evidence="1 2" key="1">
    <citation type="submission" date="2019-10" db="EMBL/GenBank/DDBJ databases">
        <title>Roseburia spp. ameliorate alcoholic fatty liver via restoration of gut barrier function.</title>
        <authorList>
            <person name="Seo B."/>
            <person name="Ko G."/>
        </authorList>
    </citation>
    <scope>NUCLEOTIDE SEQUENCE [LARGE SCALE GENOMIC DNA]</scope>
    <source>
        <strain evidence="1 2">SNUG30017</strain>
    </source>
</reference>
<protein>
    <submittedName>
        <fullName evidence="1">Uncharacterized protein</fullName>
    </submittedName>
</protein>
<dbReference type="RefSeq" id="WP_157350580.1">
    <property type="nucleotide sequence ID" value="NZ_WGGT01000011.1"/>
</dbReference>
<sequence>MNTEIKTLNGWCEFSDRTGKESIYDYLNKGDIVSEDIVDNFMNMLPPRVMLCGFLQVGEPYSHVYDISRALRPTYMTFAKCDGHWRYYGNCFAYETIDRS</sequence>
<comment type="caution">
    <text evidence="1">The sequence shown here is derived from an EMBL/GenBank/DDBJ whole genome shotgun (WGS) entry which is preliminary data.</text>
</comment>
<accession>A0A6L6XGG7</accession>
<gene>
    <name evidence="1" type="ORF">GCK47_09965</name>
</gene>
<name>A0A6L6XGG7_9FIRM</name>